<protein>
    <submittedName>
        <fullName evidence="1">Predicted protein</fullName>
    </submittedName>
</protein>
<evidence type="ECO:0000313" key="2">
    <source>
        <dbReference type="Proteomes" id="UP000001194"/>
    </source>
</evidence>
<dbReference type="InParanoid" id="B0E2U1"/>
<name>B0E2U1_LACBS</name>
<dbReference type="Gene3D" id="3.80.10.10">
    <property type="entry name" value="Ribonuclease Inhibitor"/>
    <property type="match status" value="1"/>
</dbReference>
<dbReference type="HOGENOM" id="CLU_021164_3_1_1"/>
<dbReference type="GeneID" id="6086164"/>
<dbReference type="EMBL" id="DS547190">
    <property type="protein sequence ID" value="EDQ98837.1"/>
    <property type="molecule type" value="Genomic_DNA"/>
</dbReference>
<reference evidence="1 2" key="1">
    <citation type="journal article" date="2008" name="Nature">
        <title>The genome of Laccaria bicolor provides insights into mycorrhizal symbiosis.</title>
        <authorList>
            <person name="Martin F."/>
            <person name="Aerts A."/>
            <person name="Ahren D."/>
            <person name="Brun A."/>
            <person name="Danchin E.G.J."/>
            <person name="Duchaussoy F."/>
            <person name="Gibon J."/>
            <person name="Kohler A."/>
            <person name="Lindquist E."/>
            <person name="Pereda V."/>
            <person name="Salamov A."/>
            <person name="Shapiro H.J."/>
            <person name="Wuyts J."/>
            <person name="Blaudez D."/>
            <person name="Buee M."/>
            <person name="Brokstein P."/>
            <person name="Canbaeck B."/>
            <person name="Cohen D."/>
            <person name="Courty P.E."/>
            <person name="Coutinho P.M."/>
            <person name="Delaruelle C."/>
            <person name="Detter J.C."/>
            <person name="Deveau A."/>
            <person name="DiFazio S."/>
            <person name="Duplessis S."/>
            <person name="Fraissinet-Tachet L."/>
            <person name="Lucic E."/>
            <person name="Frey-Klett P."/>
            <person name="Fourrey C."/>
            <person name="Feussner I."/>
            <person name="Gay G."/>
            <person name="Grimwood J."/>
            <person name="Hoegger P.J."/>
            <person name="Jain P."/>
            <person name="Kilaru S."/>
            <person name="Labbe J."/>
            <person name="Lin Y.C."/>
            <person name="Legue V."/>
            <person name="Le Tacon F."/>
            <person name="Marmeisse R."/>
            <person name="Melayah D."/>
            <person name="Montanini B."/>
            <person name="Muratet M."/>
            <person name="Nehls U."/>
            <person name="Niculita-Hirzel H."/>
            <person name="Oudot-Le Secq M.P."/>
            <person name="Peter M."/>
            <person name="Quesneville H."/>
            <person name="Rajashekar B."/>
            <person name="Reich M."/>
            <person name="Rouhier N."/>
            <person name="Schmutz J."/>
            <person name="Yin T."/>
            <person name="Chalot M."/>
            <person name="Henrissat B."/>
            <person name="Kuees U."/>
            <person name="Lucas S."/>
            <person name="Van de Peer Y."/>
            <person name="Podila G.K."/>
            <person name="Polle A."/>
            <person name="Pukkila P.J."/>
            <person name="Richardson P.M."/>
            <person name="Rouze P."/>
            <person name="Sanders I.R."/>
            <person name="Stajich J.E."/>
            <person name="Tunlid A."/>
            <person name="Tuskan G."/>
            <person name="Grigoriev I.V."/>
        </authorList>
    </citation>
    <scope>NUCLEOTIDE SEQUENCE [LARGE SCALE GENOMIC DNA]</scope>
    <source>
        <strain evidence="2">S238N-H82 / ATCC MYA-4686</strain>
    </source>
</reference>
<accession>B0E2U1</accession>
<evidence type="ECO:0000313" key="1">
    <source>
        <dbReference type="EMBL" id="EDQ98837.1"/>
    </source>
</evidence>
<gene>
    <name evidence="1" type="ORF">LACBIDRAFT_296086</name>
</gene>
<dbReference type="SUPFAM" id="SSF52047">
    <property type="entry name" value="RNI-like"/>
    <property type="match status" value="1"/>
</dbReference>
<dbReference type="Proteomes" id="UP000001194">
    <property type="component" value="Unassembled WGS sequence"/>
</dbReference>
<dbReference type="RefSeq" id="XP_001890508.1">
    <property type="nucleotide sequence ID" value="XM_001890473.1"/>
</dbReference>
<sequence>MESQTASLSTRKELNANDFFSNTDLLLKIFDYLLWDDDDELNSDNAIACKHALAQAAVTCKTFLEPALDRLWCTLDTLFPLLKLLPSFIQCEGTYVLRGPTDWSRFDFYAKRVKNFSYIRDPDHLDIALHVYFRIAQLRTSPILLPSLQYIRCPSISSNDFLISGICLSLSPSLVAVEIGEITSVEDKLCGTFLYTLLNDGAELVKIILRGEGLGKESMALIPRFEKLRVLELGGMGESLSLPWLERVGALSALTDLDLDFIDSPIPPLAKTVGFRHLRSLSISASLPFIQSFVVNISTDQLDTFVCLSPPEPGFDMKLLVEDVVSRWPSSLRCFGLRLTPEDTEAEELPLDTLKPLFPLHNLRTLSLRGYLMDISDDLIEEWAKTWPNLNDLLLPFLPPTRVRPRMKSLRVLAERCPKLTELRIPLDSSDIQAVQPFLSSRKPLYPELKHELKTLMITSVVDDWDTRDAFLIGRYLDGLFPGLKCVRSYEGHEDERWVQVNELVRFAQTIRAETIASCRG</sequence>
<keyword evidence="2" id="KW-1185">Reference proteome</keyword>
<organism evidence="2">
    <name type="scientific">Laccaria bicolor (strain S238N-H82 / ATCC MYA-4686)</name>
    <name type="common">Bicoloured deceiver</name>
    <name type="synonym">Laccaria laccata var. bicolor</name>
    <dbReference type="NCBI Taxonomy" id="486041"/>
    <lineage>
        <taxon>Eukaryota</taxon>
        <taxon>Fungi</taxon>
        <taxon>Dikarya</taxon>
        <taxon>Basidiomycota</taxon>
        <taxon>Agaricomycotina</taxon>
        <taxon>Agaricomycetes</taxon>
        <taxon>Agaricomycetidae</taxon>
        <taxon>Agaricales</taxon>
        <taxon>Agaricineae</taxon>
        <taxon>Hydnangiaceae</taxon>
        <taxon>Laccaria</taxon>
    </lineage>
</organism>
<dbReference type="OrthoDB" id="2631350at2759"/>
<dbReference type="AlphaFoldDB" id="B0E2U1"/>
<dbReference type="KEGG" id="lbc:LACBIDRAFT_296086"/>
<proteinExistence type="predicted"/>
<dbReference type="InterPro" id="IPR032675">
    <property type="entry name" value="LRR_dom_sf"/>
</dbReference>